<dbReference type="InterPro" id="IPR051059">
    <property type="entry name" value="VerF-like"/>
</dbReference>
<feature type="domain" description="C2H2-type" evidence="9">
    <location>
        <begin position="216"/>
        <end position="245"/>
    </location>
</feature>
<feature type="region of interest" description="Disordered" evidence="8">
    <location>
        <begin position="1"/>
        <end position="55"/>
    </location>
</feature>
<keyword evidence="11" id="KW-1185">Reference proteome</keyword>
<dbReference type="GO" id="GO:0000981">
    <property type="term" value="F:DNA-binding transcription factor activity, RNA polymerase II-specific"/>
    <property type="evidence" value="ECO:0007669"/>
    <property type="project" value="InterPro"/>
</dbReference>
<dbReference type="GO" id="GO:0008270">
    <property type="term" value="F:zinc ion binding"/>
    <property type="evidence" value="ECO:0007669"/>
    <property type="project" value="UniProtKB-KW"/>
</dbReference>
<accession>A0A1E3QKY5</accession>
<organism evidence="10 11">
    <name type="scientific">Babjeviella inositovora NRRL Y-12698</name>
    <dbReference type="NCBI Taxonomy" id="984486"/>
    <lineage>
        <taxon>Eukaryota</taxon>
        <taxon>Fungi</taxon>
        <taxon>Dikarya</taxon>
        <taxon>Ascomycota</taxon>
        <taxon>Saccharomycotina</taxon>
        <taxon>Pichiomycetes</taxon>
        <taxon>Serinales incertae sedis</taxon>
        <taxon>Babjeviella</taxon>
    </lineage>
</organism>
<dbReference type="InterPro" id="IPR036236">
    <property type="entry name" value="Znf_C2H2_sf"/>
</dbReference>
<dbReference type="AlphaFoldDB" id="A0A1E3QKY5"/>
<dbReference type="PANTHER" id="PTHR40626:SF11">
    <property type="entry name" value="ZINC FINGER PROTEIN YPR022C"/>
    <property type="match status" value="1"/>
</dbReference>
<feature type="region of interest" description="Disordered" evidence="8">
    <location>
        <begin position="423"/>
        <end position="451"/>
    </location>
</feature>
<dbReference type="STRING" id="984486.A0A1E3QKY5"/>
<evidence type="ECO:0000256" key="5">
    <source>
        <dbReference type="ARBA" id="ARBA00022833"/>
    </source>
</evidence>
<evidence type="ECO:0000313" key="10">
    <source>
        <dbReference type="EMBL" id="ODQ77657.1"/>
    </source>
</evidence>
<dbReference type="GeneID" id="30148475"/>
<dbReference type="EMBL" id="KV454439">
    <property type="protein sequence ID" value="ODQ77657.1"/>
    <property type="molecule type" value="Genomic_DNA"/>
</dbReference>
<evidence type="ECO:0000256" key="6">
    <source>
        <dbReference type="ARBA" id="ARBA00023242"/>
    </source>
</evidence>
<dbReference type="OrthoDB" id="2687452at2759"/>
<dbReference type="InterPro" id="IPR013087">
    <property type="entry name" value="Znf_C2H2_type"/>
</dbReference>
<dbReference type="SMART" id="SM00355">
    <property type="entry name" value="ZnF_C2H2"/>
    <property type="match status" value="2"/>
</dbReference>
<keyword evidence="6" id="KW-0539">Nucleus</keyword>
<feature type="compositionally biased region" description="Low complexity" evidence="8">
    <location>
        <begin position="8"/>
        <end position="28"/>
    </location>
</feature>
<dbReference type="Proteomes" id="UP000094336">
    <property type="component" value="Unassembled WGS sequence"/>
</dbReference>
<dbReference type="GO" id="GO:0005634">
    <property type="term" value="C:nucleus"/>
    <property type="evidence" value="ECO:0007669"/>
    <property type="project" value="UniProtKB-SubCell"/>
</dbReference>
<evidence type="ECO:0000256" key="7">
    <source>
        <dbReference type="PROSITE-ProRule" id="PRU00042"/>
    </source>
</evidence>
<protein>
    <recommendedName>
        <fullName evidence="9">C2H2-type domain-containing protein</fullName>
    </recommendedName>
</protein>
<evidence type="ECO:0000256" key="1">
    <source>
        <dbReference type="ARBA" id="ARBA00004123"/>
    </source>
</evidence>
<keyword evidence="5" id="KW-0862">Zinc</keyword>
<keyword evidence="3" id="KW-0677">Repeat</keyword>
<dbReference type="Gene3D" id="3.30.160.60">
    <property type="entry name" value="Classic Zinc Finger"/>
    <property type="match status" value="1"/>
</dbReference>
<name>A0A1E3QKY5_9ASCO</name>
<feature type="region of interest" description="Disordered" evidence="8">
    <location>
        <begin position="468"/>
        <end position="491"/>
    </location>
</feature>
<evidence type="ECO:0000256" key="2">
    <source>
        <dbReference type="ARBA" id="ARBA00022723"/>
    </source>
</evidence>
<gene>
    <name evidence="10" type="ORF">BABINDRAFT_168972</name>
</gene>
<dbReference type="GO" id="GO:0000978">
    <property type="term" value="F:RNA polymerase II cis-regulatory region sequence-specific DNA binding"/>
    <property type="evidence" value="ECO:0007669"/>
    <property type="project" value="InterPro"/>
</dbReference>
<reference evidence="11" key="1">
    <citation type="submission" date="2016-05" db="EMBL/GenBank/DDBJ databases">
        <title>Comparative genomics of biotechnologically important yeasts.</title>
        <authorList>
            <consortium name="DOE Joint Genome Institute"/>
            <person name="Riley R."/>
            <person name="Haridas S."/>
            <person name="Wolfe K.H."/>
            <person name="Lopes M.R."/>
            <person name="Hittinger C.T."/>
            <person name="Goker M."/>
            <person name="Salamov A."/>
            <person name="Wisecaver J."/>
            <person name="Long T.M."/>
            <person name="Aerts A.L."/>
            <person name="Barry K."/>
            <person name="Choi C."/>
            <person name="Clum A."/>
            <person name="Coughlan A.Y."/>
            <person name="Deshpande S."/>
            <person name="Douglass A.P."/>
            <person name="Hanson S.J."/>
            <person name="Klenk H.-P."/>
            <person name="Labutti K."/>
            <person name="Lapidus A."/>
            <person name="Lindquist E."/>
            <person name="Lipzen A."/>
            <person name="Meier-Kolthoff J.P."/>
            <person name="Ohm R.A."/>
            <person name="Otillar R.P."/>
            <person name="Pangilinan J."/>
            <person name="Peng Y."/>
            <person name="Rokas A."/>
            <person name="Rosa C.A."/>
            <person name="Scheuner C."/>
            <person name="Sibirny A.A."/>
            <person name="Slot J.C."/>
            <person name="Stielow J.B."/>
            <person name="Sun H."/>
            <person name="Kurtzman C.P."/>
            <person name="Blackwell M."/>
            <person name="Grigoriev I.V."/>
            <person name="Jeffries T.W."/>
        </authorList>
    </citation>
    <scope>NUCLEOTIDE SEQUENCE [LARGE SCALE GENOMIC DNA]</scope>
    <source>
        <strain evidence="11">NRRL Y-12698</strain>
    </source>
</reference>
<keyword evidence="2" id="KW-0479">Metal-binding</keyword>
<dbReference type="Pfam" id="PF00096">
    <property type="entry name" value="zf-C2H2"/>
    <property type="match status" value="1"/>
</dbReference>
<sequence length="491" mass="52581">MSTSPTIKSTETAASSAGSSESKPSTGSVNAPSSATGSKTNASDGKSGSVSGAAAASGNPVNPAYYYPNYYSVPPAGEANSASNPAYAAYYNNYANYNYQNPSASRSNNFYNYAAAAAAAGGYYNNGTTPQALTLAPLAQANGLSGYYQGGSSASTAAANPAALALIDHYREAYLPDPLKGGKPRAKKANGTASNQHSVPPNAKGDDNKGTADRPYACTFDDCPWSFARQSDLRRHIKSHAEPAFHCPYWKNDPTCHRNGGAFNRLDVLKRHLKLVHYVQDKQRNSRADEFTKNLPKDGVIVKTGGSNHINSGKEDPGWCRACQRMFPASRNFVDHCYECASSLTPAEWKVNTAKPNYVLKVETLQQQQQQQQQQQLNAALAAAAAGLSHDAMGQAQDALAILAQGLTDDKNSKNFYQQQLNQPAGHQPQLPQHLPQYSNGPSVTLPPITASKPEIDDALASIDGINTENEKKRSAENLENETVKKQLKVE</sequence>
<keyword evidence="4 7" id="KW-0863">Zinc-finger</keyword>
<evidence type="ECO:0000256" key="3">
    <source>
        <dbReference type="ARBA" id="ARBA00022737"/>
    </source>
</evidence>
<feature type="compositionally biased region" description="Low complexity" evidence="8">
    <location>
        <begin position="427"/>
        <end position="437"/>
    </location>
</feature>
<dbReference type="PROSITE" id="PS00028">
    <property type="entry name" value="ZINC_FINGER_C2H2_1"/>
    <property type="match status" value="1"/>
</dbReference>
<dbReference type="SUPFAM" id="SSF57667">
    <property type="entry name" value="beta-beta-alpha zinc fingers"/>
    <property type="match status" value="1"/>
</dbReference>
<feature type="compositionally biased region" description="Low complexity" evidence="8">
    <location>
        <begin position="42"/>
        <end position="55"/>
    </location>
</feature>
<feature type="compositionally biased region" description="Basic and acidic residues" evidence="8">
    <location>
        <begin position="469"/>
        <end position="491"/>
    </location>
</feature>
<dbReference type="RefSeq" id="XP_018982985.1">
    <property type="nucleotide sequence ID" value="XM_019130622.1"/>
</dbReference>
<evidence type="ECO:0000259" key="9">
    <source>
        <dbReference type="PROSITE" id="PS50157"/>
    </source>
</evidence>
<evidence type="ECO:0000256" key="8">
    <source>
        <dbReference type="SAM" id="MobiDB-lite"/>
    </source>
</evidence>
<feature type="compositionally biased region" description="Polar residues" evidence="8">
    <location>
        <begin position="29"/>
        <end position="41"/>
    </location>
</feature>
<comment type="subcellular location">
    <subcellularLocation>
        <location evidence="1">Nucleus</location>
    </subcellularLocation>
</comment>
<dbReference type="GO" id="GO:0000785">
    <property type="term" value="C:chromatin"/>
    <property type="evidence" value="ECO:0007669"/>
    <property type="project" value="TreeGrafter"/>
</dbReference>
<dbReference type="PANTHER" id="PTHR40626">
    <property type="entry name" value="MIP31509P"/>
    <property type="match status" value="1"/>
</dbReference>
<feature type="region of interest" description="Disordered" evidence="8">
    <location>
        <begin position="177"/>
        <end position="210"/>
    </location>
</feature>
<proteinExistence type="predicted"/>
<evidence type="ECO:0000256" key="4">
    <source>
        <dbReference type="ARBA" id="ARBA00022771"/>
    </source>
</evidence>
<dbReference type="PROSITE" id="PS50157">
    <property type="entry name" value="ZINC_FINGER_C2H2_2"/>
    <property type="match status" value="1"/>
</dbReference>
<evidence type="ECO:0000313" key="11">
    <source>
        <dbReference type="Proteomes" id="UP000094336"/>
    </source>
</evidence>